<accession>A0AAV4KHI1</accession>
<keyword evidence="5 7" id="KW-0472">Membrane</keyword>
<dbReference type="GO" id="GO:0033013">
    <property type="term" value="P:tetrapyrrole metabolic process"/>
    <property type="evidence" value="ECO:0007669"/>
    <property type="project" value="UniProtKB-ARBA"/>
</dbReference>
<gene>
    <name evidence="8" type="ORF">GCM10010497_21300</name>
</gene>
<evidence type="ECO:0000313" key="8">
    <source>
        <dbReference type="EMBL" id="GGR18955.1"/>
    </source>
</evidence>
<evidence type="ECO:0000256" key="2">
    <source>
        <dbReference type="ARBA" id="ARBA00007524"/>
    </source>
</evidence>
<comment type="similarity">
    <text evidence="2">Belongs to the TspO/BZRP family.</text>
</comment>
<dbReference type="AlphaFoldDB" id="A0AAV4KHI1"/>
<dbReference type="CDD" id="cd15904">
    <property type="entry name" value="TSPO_MBR"/>
    <property type="match status" value="1"/>
</dbReference>
<feature type="region of interest" description="Disordered" evidence="6">
    <location>
        <begin position="1"/>
        <end position="50"/>
    </location>
</feature>
<evidence type="ECO:0000256" key="6">
    <source>
        <dbReference type="SAM" id="MobiDB-lite"/>
    </source>
</evidence>
<dbReference type="GO" id="GO:0016020">
    <property type="term" value="C:membrane"/>
    <property type="evidence" value="ECO:0007669"/>
    <property type="project" value="UniProtKB-SubCell"/>
</dbReference>
<dbReference type="EMBL" id="BMSJ01000003">
    <property type="protein sequence ID" value="GGR18955.1"/>
    <property type="molecule type" value="Genomic_DNA"/>
</dbReference>
<proteinExistence type="inferred from homology"/>
<evidence type="ECO:0000313" key="9">
    <source>
        <dbReference type="Proteomes" id="UP000642014"/>
    </source>
</evidence>
<dbReference type="InterPro" id="IPR038330">
    <property type="entry name" value="TspO/MBR-related_sf"/>
</dbReference>
<dbReference type="PANTHER" id="PTHR10057:SF0">
    <property type="entry name" value="TRANSLOCATOR PROTEIN"/>
    <property type="match status" value="1"/>
</dbReference>
<evidence type="ECO:0008006" key="10">
    <source>
        <dbReference type="Google" id="ProtNLM"/>
    </source>
</evidence>
<evidence type="ECO:0000256" key="7">
    <source>
        <dbReference type="SAM" id="Phobius"/>
    </source>
</evidence>
<name>A0AAV4KHI1_9ACTN</name>
<evidence type="ECO:0000256" key="5">
    <source>
        <dbReference type="ARBA" id="ARBA00023136"/>
    </source>
</evidence>
<dbReference type="Proteomes" id="UP000642014">
    <property type="component" value="Unassembled WGS sequence"/>
</dbReference>
<reference evidence="8 9" key="1">
    <citation type="journal article" date="2014" name="Int. J. Syst. Evol. Microbiol.">
        <title>Complete genome sequence of Corynebacterium casei LMG S-19264T (=DSM 44701T), isolated from a smear-ripened cheese.</title>
        <authorList>
            <consortium name="US DOE Joint Genome Institute (JGI-PGF)"/>
            <person name="Walter F."/>
            <person name="Albersmeier A."/>
            <person name="Kalinowski J."/>
            <person name="Ruckert C."/>
        </authorList>
    </citation>
    <scope>NUCLEOTIDE SEQUENCE [LARGE SCALE GENOMIC DNA]</scope>
    <source>
        <strain evidence="8 9">JCM 4205</strain>
    </source>
</reference>
<dbReference type="FunFam" id="1.20.1260.100:FF:000001">
    <property type="entry name" value="translocator protein 2"/>
    <property type="match status" value="1"/>
</dbReference>
<feature type="transmembrane region" description="Helical" evidence="7">
    <location>
        <begin position="100"/>
        <end position="118"/>
    </location>
</feature>
<dbReference type="Gene3D" id="1.20.1260.100">
    <property type="entry name" value="TspO/MBR protein"/>
    <property type="match status" value="1"/>
</dbReference>
<dbReference type="Pfam" id="PF03073">
    <property type="entry name" value="TspO_MBR"/>
    <property type="match status" value="1"/>
</dbReference>
<protein>
    <recommendedName>
        <fullName evidence="10">Tryptophan-rich sensory protein</fullName>
    </recommendedName>
</protein>
<evidence type="ECO:0000256" key="3">
    <source>
        <dbReference type="ARBA" id="ARBA00022692"/>
    </source>
</evidence>
<dbReference type="InterPro" id="IPR004307">
    <property type="entry name" value="TspO_MBR"/>
</dbReference>
<evidence type="ECO:0000256" key="1">
    <source>
        <dbReference type="ARBA" id="ARBA00004141"/>
    </source>
</evidence>
<evidence type="ECO:0000256" key="4">
    <source>
        <dbReference type="ARBA" id="ARBA00022989"/>
    </source>
</evidence>
<feature type="transmembrane region" description="Helical" evidence="7">
    <location>
        <begin position="62"/>
        <end position="80"/>
    </location>
</feature>
<sequence>MPSRGSRALRIRAHSRTYDAPDGPTGGNPPERASAEENAGTRDGVRITGENTKPVVGGWKPYAAAAAAVVATAVAGARAVDADSPWYASLDKPPWQPPPWAFGAVWTPLYASLAWAGGRGLARARGSRRTALAASLGTDLVLNAAWNHLFFRMRSPWAGVVGTALLDVANVEFLRRTSAVDRAAGRALLPYTAWCLFATALNLSLARRNPSPGR</sequence>
<feature type="transmembrane region" description="Helical" evidence="7">
    <location>
        <begin position="187"/>
        <end position="206"/>
    </location>
</feature>
<keyword evidence="4 7" id="KW-1133">Transmembrane helix</keyword>
<feature type="compositionally biased region" description="Basic and acidic residues" evidence="6">
    <location>
        <begin position="33"/>
        <end position="45"/>
    </location>
</feature>
<comment type="caution">
    <text evidence="8">The sequence shown here is derived from an EMBL/GenBank/DDBJ whole genome shotgun (WGS) entry which is preliminary data.</text>
</comment>
<dbReference type="PANTHER" id="PTHR10057">
    <property type="entry name" value="PERIPHERAL-TYPE BENZODIAZEPINE RECEPTOR"/>
    <property type="match status" value="1"/>
</dbReference>
<keyword evidence="3 7" id="KW-0812">Transmembrane</keyword>
<organism evidence="8 9">
    <name type="scientific">Streptomyces cinereoruber</name>
    <dbReference type="NCBI Taxonomy" id="67260"/>
    <lineage>
        <taxon>Bacteria</taxon>
        <taxon>Bacillati</taxon>
        <taxon>Actinomycetota</taxon>
        <taxon>Actinomycetes</taxon>
        <taxon>Kitasatosporales</taxon>
        <taxon>Streptomycetaceae</taxon>
        <taxon>Streptomyces</taxon>
    </lineage>
</organism>
<comment type="subcellular location">
    <subcellularLocation>
        <location evidence="1">Membrane</location>
        <topology evidence="1">Multi-pass membrane protein</topology>
    </subcellularLocation>
</comment>